<evidence type="ECO:0000313" key="2">
    <source>
        <dbReference type="Proteomes" id="UP000569732"/>
    </source>
</evidence>
<evidence type="ECO:0000313" key="1">
    <source>
        <dbReference type="EMBL" id="NYZ69441.1"/>
    </source>
</evidence>
<reference evidence="1 2" key="1">
    <citation type="submission" date="2020-07" db="EMBL/GenBank/DDBJ databases">
        <title>Endozoicomonas sp. nov., isolated from sediment.</title>
        <authorList>
            <person name="Gu T."/>
        </authorList>
    </citation>
    <scope>NUCLEOTIDE SEQUENCE [LARGE SCALE GENOMIC DNA]</scope>
    <source>
        <strain evidence="1 2">SM1973</strain>
    </source>
</reference>
<dbReference type="Proteomes" id="UP000569732">
    <property type="component" value="Unassembled WGS sequence"/>
</dbReference>
<dbReference type="AlphaFoldDB" id="A0A853IHC8"/>
<accession>A0A853IHC8</accession>
<proteinExistence type="predicted"/>
<sequence length="66" mass="7989">MATRLPQNEIINNQQLRRRKTEADLMWDKITEEYQAKLAVHDSLRCRMRYLLDKTLHKLFVEPATF</sequence>
<organism evidence="1 2">
    <name type="scientific">Spartinivicinus marinus</name>
    <dbReference type="NCBI Taxonomy" id="2994442"/>
    <lineage>
        <taxon>Bacteria</taxon>
        <taxon>Pseudomonadati</taxon>
        <taxon>Pseudomonadota</taxon>
        <taxon>Gammaproteobacteria</taxon>
        <taxon>Oceanospirillales</taxon>
        <taxon>Zooshikellaceae</taxon>
        <taxon>Spartinivicinus</taxon>
    </lineage>
</organism>
<gene>
    <name evidence="1" type="ORF">H0A36_25835</name>
</gene>
<name>A0A853IHC8_9GAMM</name>
<comment type="caution">
    <text evidence="1">The sequence shown here is derived from an EMBL/GenBank/DDBJ whole genome shotgun (WGS) entry which is preliminary data.</text>
</comment>
<dbReference type="EMBL" id="JACCKB010000086">
    <property type="protein sequence ID" value="NYZ69441.1"/>
    <property type="molecule type" value="Genomic_DNA"/>
</dbReference>
<dbReference type="RefSeq" id="WP_180571432.1">
    <property type="nucleotide sequence ID" value="NZ_JACCKB010000086.1"/>
</dbReference>
<protein>
    <submittedName>
        <fullName evidence="1">Uncharacterized protein</fullName>
    </submittedName>
</protein>
<keyword evidence="2" id="KW-1185">Reference proteome</keyword>